<dbReference type="RefSeq" id="XP_005845872.1">
    <property type="nucleotide sequence ID" value="XM_005845810.1"/>
</dbReference>
<dbReference type="InParanoid" id="E1ZKA5"/>
<dbReference type="Proteomes" id="UP000008141">
    <property type="component" value="Unassembled WGS sequence"/>
</dbReference>
<dbReference type="Gene3D" id="1.25.10.10">
    <property type="entry name" value="Leucine-rich Repeat Variant"/>
    <property type="match status" value="1"/>
</dbReference>
<dbReference type="PANTHER" id="PTHR48202:SF1">
    <property type="entry name" value="ALPHA_BETA-HYDROLASES SUPERFAMILY PROTEIN"/>
    <property type="match status" value="1"/>
</dbReference>
<dbReference type="KEGG" id="cvr:CHLNCDRAFT_136410"/>
<feature type="chain" id="PRO_5003156391" evidence="2">
    <location>
        <begin position="22"/>
        <end position="1259"/>
    </location>
</feature>
<dbReference type="EMBL" id="GL433850">
    <property type="protein sequence ID" value="EFN53770.1"/>
    <property type="molecule type" value="Genomic_DNA"/>
</dbReference>
<reference evidence="3 4" key="1">
    <citation type="journal article" date="2010" name="Plant Cell">
        <title>The Chlorella variabilis NC64A genome reveals adaptation to photosymbiosis, coevolution with viruses, and cryptic sex.</title>
        <authorList>
            <person name="Blanc G."/>
            <person name="Duncan G."/>
            <person name="Agarkova I."/>
            <person name="Borodovsky M."/>
            <person name="Gurnon J."/>
            <person name="Kuo A."/>
            <person name="Lindquist E."/>
            <person name="Lucas S."/>
            <person name="Pangilinan J."/>
            <person name="Polle J."/>
            <person name="Salamov A."/>
            <person name="Terry A."/>
            <person name="Yamada T."/>
            <person name="Dunigan D.D."/>
            <person name="Grigoriev I.V."/>
            <person name="Claverie J.M."/>
            <person name="Van Etten J.L."/>
        </authorList>
    </citation>
    <scope>NUCLEOTIDE SEQUENCE [LARGE SCALE GENOMIC DNA]</scope>
    <source>
        <strain evidence="3 4">NC64A</strain>
    </source>
</reference>
<feature type="region of interest" description="Disordered" evidence="1">
    <location>
        <begin position="579"/>
        <end position="620"/>
    </location>
</feature>
<sequence>MNRRTVGLSLVTATGVGLVLSRRWSRSEGAHHPGLPGGADGDHEDWHLADYLHAASEHTADATQSLAHVVRSAQHAWQRRQAAGAGAASPGSAAEAASRPSSAVLLADFLTALNEGPAGKPPRRGIQLVNSQLADWLLERAAAAGADPQERRAILRYLSAILRNEEAAEALLQQPGAAPRLLALATQSFSLQQLLATAVAHASAPRMVPPADVAAVLALLAAEQQQRRARQHAGTAHQQQQLQLGLQLLLAWGRASALNAHRLAKAGAGPMLAKLAPPSATGGGMGRLQNVVAKLMGTLAQEAGKPQLLPMQGWLYHLFCFAADAAANSQWQLADTSLTSFATCLLRGCELPSQLMQRSTLPLLHKLAGQPDSPARPAIARVVQALAEGPGVQLPLEEREVWTETLLQWLVQLPGSAAAAAAAKQDGGSSGGGAGSGSGGGSRLRLETAGAGDAGRLQGRVTRALQALSAPAGSEGLHVAHAWLAELIVRLSDEVRPLPLEPDAAAAAAAQQPSSGGRWWWPWWGAAAGSAGSTEVAADGAVAAPMPAADGGEAAAAVAAAAAEGPYLPLAAPAAVGSAGDAQAAGGSGGSWWQGRWWPWGGGGGTASEQSDPQQAVKAAGKPSDSELALYINAAPVGPVYARSVAAALLEASGRVGSFQEPPASTEELMSPAEVAVYPQVAAAIDWDRADSAVCQALKVLCALASGGGRRRAWLLDSGILPLLHRLTLERPRDVAELASGAGEYVEAGTPLCIQRQAVRLLAMLASEVAGAGEVQEAGWIPWLQDLAVSTDLKLSSCASRALLHIESAAATQRPGLDLAQLAARGRLPHLHAAPAPLLPTEHQGAAAAAAAAAADAADMGVAADGADGPGGVGREEEARGVGTEAAEAAAEMLGEARLALAQARRRLDRQLDVVRAAVPDKERLVLQDGVHLFDPLAPHHEVLAREGIGADTSDAPLLDIVFVHGIRGGAFATWRREGVLEHGQARESLDRPACWPASWVAKELPEARLLSLEYAAPASGWEGESLPFRHIVAQLMDKLAAAGVGRRPVIFVCHRHAFHARLPCLPIATDCSASPRTMEPPPGLMGGLIVKDLLVTAKQQQDERLRSLNTSAVGAVFYSVPHAGSRLADWGWSLRYIGGSPAKHVQHLKTGHHQEELNAAVRAMCKSGRLPVLSFSEGLPTKLGLFPTQVVPHESAYPGYGDFVVLAQHDHISVCKPWDTSDPAYARLLAFLHARVRALRLARADAAGRLDHMEASVL</sequence>
<evidence type="ECO:0000313" key="3">
    <source>
        <dbReference type="EMBL" id="EFN53770.1"/>
    </source>
</evidence>
<dbReference type="InterPro" id="IPR016024">
    <property type="entry name" value="ARM-type_fold"/>
</dbReference>
<keyword evidence="4" id="KW-1185">Reference proteome</keyword>
<feature type="compositionally biased region" description="Gly residues" evidence="1">
    <location>
        <begin position="428"/>
        <end position="442"/>
    </location>
</feature>
<name>E1ZKA5_CHLVA</name>
<dbReference type="GeneID" id="17353173"/>
<feature type="signal peptide" evidence="2">
    <location>
        <begin position="1"/>
        <end position="21"/>
    </location>
</feature>
<evidence type="ECO:0000256" key="2">
    <source>
        <dbReference type="SAM" id="SignalP"/>
    </source>
</evidence>
<feature type="region of interest" description="Disordered" evidence="1">
    <location>
        <begin position="422"/>
        <end position="446"/>
    </location>
</feature>
<evidence type="ECO:0000256" key="1">
    <source>
        <dbReference type="SAM" id="MobiDB-lite"/>
    </source>
</evidence>
<evidence type="ECO:0000313" key="4">
    <source>
        <dbReference type="Proteomes" id="UP000008141"/>
    </source>
</evidence>
<dbReference type="SUPFAM" id="SSF48371">
    <property type="entry name" value="ARM repeat"/>
    <property type="match status" value="1"/>
</dbReference>
<dbReference type="eggNOG" id="KOG2029">
    <property type="taxonomic scope" value="Eukaryota"/>
</dbReference>
<keyword evidence="2" id="KW-0732">Signal</keyword>
<dbReference type="OrthoDB" id="5086500at2759"/>
<dbReference type="InterPro" id="IPR011989">
    <property type="entry name" value="ARM-like"/>
</dbReference>
<dbReference type="PANTHER" id="PTHR48202">
    <property type="entry name" value="ALPHA/BETA-HYDROLASES SUPERFAMILY PROTEIN"/>
    <property type="match status" value="1"/>
</dbReference>
<organism evidence="4">
    <name type="scientific">Chlorella variabilis</name>
    <name type="common">Green alga</name>
    <dbReference type="NCBI Taxonomy" id="554065"/>
    <lineage>
        <taxon>Eukaryota</taxon>
        <taxon>Viridiplantae</taxon>
        <taxon>Chlorophyta</taxon>
        <taxon>core chlorophytes</taxon>
        <taxon>Trebouxiophyceae</taxon>
        <taxon>Chlorellales</taxon>
        <taxon>Chlorellaceae</taxon>
        <taxon>Chlorella clade</taxon>
        <taxon>Chlorella</taxon>
    </lineage>
</organism>
<dbReference type="AlphaFoldDB" id="E1ZKA5"/>
<gene>
    <name evidence="3" type="ORF">CHLNCDRAFT_136410</name>
</gene>
<protein>
    <submittedName>
        <fullName evidence="3">Uncharacterized protein</fullName>
    </submittedName>
</protein>
<proteinExistence type="predicted"/>
<accession>E1ZKA5</accession>